<feature type="non-terminal residue" evidence="3">
    <location>
        <position position="138"/>
    </location>
</feature>
<dbReference type="GO" id="GO:0005815">
    <property type="term" value="C:microtubule organizing center"/>
    <property type="evidence" value="ECO:0007669"/>
    <property type="project" value="TreeGrafter"/>
</dbReference>
<dbReference type="Pfam" id="PF18289">
    <property type="entry name" value="HU-CCDC81_euk_2"/>
    <property type="match status" value="1"/>
</dbReference>
<proteinExistence type="predicted"/>
<organism evidence="3 4">
    <name type="scientific">Sula dactylatra</name>
    <name type="common">Masked booby</name>
    <dbReference type="NCBI Taxonomy" id="56068"/>
    <lineage>
        <taxon>Eukaryota</taxon>
        <taxon>Metazoa</taxon>
        <taxon>Chordata</taxon>
        <taxon>Craniata</taxon>
        <taxon>Vertebrata</taxon>
        <taxon>Euteleostomi</taxon>
        <taxon>Archelosauria</taxon>
        <taxon>Archosauria</taxon>
        <taxon>Dinosauria</taxon>
        <taxon>Saurischia</taxon>
        <taxon>Theropoda</taxon>
        <taxon>Coelurosauria</taxon>
        <taxon>Aves</taxon>
        <taxon>Neognathae</taxon>
        <taxon>Neoaves</taxon>
        <taxon>Aequornithes</taxon>
        <taxon>Suliformes</taxon>
        <taxon>Sulidae</taxon>
        <taxon>Sula</taxon>
    </lineage>
</organism>
<dbReference type="InterPro" id="IPR040673">
    <property type="entry name" value="CCDC81_HU_dom_2"/>
</dbReference>
<evidence type="ECO:0000313" key="4">
    <source>
        <dbReference type="Proteomes" id="UP000619137"/>
    </source>
</evidence>
<evidence type="ECO:0000313" key="3">
    <source>
        <dbReference type="EMBL" id="NWI35106.1"/>
    </source>
</evidence>
<dbReference type="PANTHER" id="PTHR14362">
    <property type="entry name" value="COILED-COIL DOMAIN-CONTAINING PROTEIN 81"/>
    <property type="match status" value="1"/>
</dbReference>
<keyword evidence="4" id="KW-1185">Reference proteome</keyword>
<evidence type="ECO:0000259" key="2">
    <source>
        <dbReference type="Pfam" id="PF18289"/>
    </source>
</evidence>
<dbReference type="Proteomes" id="UP000619137">
    <property type="component" value="Unassembled WGS sequence"/>
</dbReference>
<feature type="compositionally biased region" description="Polar residues" evidence="1">
    <location>
        <begin position="1"/>
        <end position="12"/>
    </location>
</feature>
<feature type="domain" description="CCDC81 HU" evidence="2">
    <location>
        <begin position="90"/>
        <end position="138"/>
    </location>
</feature>
<evidence type="ECO:0000256" key="1">
    <source>
        <dbReference type="SAM" id="MobiDB-lite"/>
    </source>
</evidence>
<feature type="non-terminal residue" evidence="3">
    <location>
        <position position="1"/>
    </location>
</feature>
<dbReference type="InterPro" id="IPR026295">
    <property type="entry name" value="CCD81"/>
</dbReference>
<dbReference type="PANTHER" id="PTHR14362:SF2">
    <property type="entry name" value="COILED-COIL DOMAIN-CONTAINING PROTEIN 81"/>
    <property type="match status" value="1"/>
</dbReference>
<gene>
    <name evidence="3" type="primary">Ccdc81_2</name>
    <name evidence="3" type="ORF">SULDAC_R14212</name>
</gene>
<accession>A0A851B6N1</accession>
<feature type="region of interest" description="Disordered" evidence="1">
    <location>
        <begin position="1"/>
        <end position="24"/>
    </location>
</feature>
<dbReference type="EMBL" id="WEKW01067078">
    <property type="protein sequence ID" value="NWI35106.1"/>
    <property type="molecule type" value="Genomic_DNA"/>
</dbReference>
<name>A0A851B6N1_SULDA</name>
<dbReference type="AlphaFoldDB" id="A0A851B6N1"/>
<reference evidence="3" key="1">
    <citation type="submission" date="2019-10" db="EMBL/GenBank/DDBJ databases">
        <title>Bird 10,000 Genomes (B10K) Project - Family phase.</title>
        <authorList>
            <person name="Zhang G."/>
        </authorList>
    </citation>
    <scope>NUCLEOTIDE SEQUENCE</scope>
    <source>
        <strain evidence="3">B10K-DU-002-49</strain>
        <tissue evidence="3">Muscle</tissue>
    </source>
</reference>
<comment type="caution">
    <text evidence="3">The sequence shown here is derived from an EMBL/GenBank/DDBJ whole genome shotgun (WGS) entry which is preliminary data.</text>
</comment>
<protein>
    <submittedName>
        <fullName evidence="3">CCD81 protein</fullName>
    </submittedName>
</protein>
<sequence>AHGSAQQEQAGSNPKHHPWAGPPPASPHLSLLLQGVRIPTLGSFDAVPKQIQVGDEAVTIPIPVFHLARNLAVVHNLTDNKAYLPGNKVLQPFKYAKVATAASVSRQKVEACIQGTMSLLSHCLGKGENVALVLKDIG</sequence>